<evidence type="ECO:0000313" key="2">
    <source>
        <dbReference type="EMBL" id="HIU49998.1"/>
    </source>
</evidence>
<dbReference type="EMBL" id="DVNG01000041">
    <property type="protein sequence ID" value="HIU49998.1"/>
    <property type="molecule type" value="Genomic_DNA"/>
</dbReference>
<sequence>MTKGIIKFFSVLLVFTMAFGCVSATEIKDVDEQNNNFETVITEAFVDENLIGTTLESKPSRSGPYGESHEVVDTEVIHKTVYVTPDGQPSGGYWGDSSDEPSTFVFFFEAEGSNKEISFTAMGKYFTTQVKVGKMTTSGSGMGKVMIRDPYNRYQLELIKYYTINVYKVNIYKYGMYQSTYYRYDSSYSLDSRWVKVS</sequence>
<gene>
    <name evidence="2" type="ORF">IAD22_03180</name>
</gene>
<proteinExistence type="predicted"/>
<dbReference type="AlphaFoldDB" id="A0A9D1LXS5"/>
<name>A0A9D1LXS5_9FIRM</name>
<feature type="signal peptide" evidence="1">
    <location>
        <begin position="1"/>
        <end position="24"/>
    </location>
</feature>
<organism evidence="2 3">
    <name type="scientific">Candidatus Limousia pullorum</name>
    <dbReference type="NCBI Taxonomy" id="2840860"/>
    <lineage>
        <taxon>Bacteria</taxon>
        <taxon>Bacillati</taxon>
        <taxon>Bacillota</taxon>
        <taxon>Clostridia</taxon>
        <taxon>Eubacteriales</taxon>
        <taxon>Oscillospiraceae</taxon>
        <taxon>Oscillospiraceae incertae sedis</taxon>
        <taxon>Candidatus Limousia</taxon>
    </lineage>
</organism>
<keyword evidence="1" id="KW-0732">Signal</keyword>
<feature type="chain" id="PRO_5039217853" evidence="1">
    <location>
        <begin position="25"/>
        <end position="198"/>
    </location>
</feature>
<evidence type="ECO:0000256" key="1">
    <source>
        <dbReference type="SAM" id="SignalP"/>
    </source>
</evidence>
<dbReference type="PROSITE" id="PS51257">
    <property type="entry name" value="PROKAR_LIPOPROTEIN"/>
    <property type="match status" value="1"/>
</dbReference>
<accession>A0A9D1LXS5</accession>
<reference evidence="2" key="2">
    <citation type="journal article" date="2021" name="PeerJ">
        <title>Extensive microbial diversity within the chicken gut microbiome revealed by metagenomics and culture.</title>
        <authorList>
            <person name="Gilroy R."/>
            <person name="Ravi A."/>
            <person name="Getino M."/>
            <person name="Pursley I."/>
            <person name="Horton D.L."/>
            <person name="Alikhan N.F."/>
            <person name="Baker D."/>
            <person name="Gharbi K."/>
            <person name="Hall N."/>
            <person name="Watson M."/>
            <person name="Adriaenssens E.M."/>
            <person name="Foster-Nyarko E."/>
            <person name="Jarju S."/>
            <person name="Secka A."/>
            <person name="Antonio M."/>
            <person name="Oren A."/>
            <person name="Chaudhuri R.R."/>
            <person name="La Ragione R."/>
            <person name="Hildebrand F."/>
            <person name="Pallen M.J."/>
        </authorList>
    </citation>
    <scope>NUCLEOTIDE SEQUENCE</scope>
    <source>
        <strain evidence="2">ChiGjej1B1-1684</strain>
    </source>
</reference>
<comment type="caution">
    <text evidence="2">The sequence shown here is derived from an EMBL/GenBank/DDBJ whole genome shotgun (WGS) entry which is preliminary data.</text>
</comment>
<dbReference type="Proteomes" id="UP000824118">
    <property type="component" value="Unassembled WGS sequence"/>
</dbReference>
<evidence type="ECO:0000313" key="3">
    <source>
        <dbReference type="Proteomes" id="UP000824118"/>
    </source>
</evidence>
<reference evidence="2" key="1">
    <citation type="submission" date="2020-10" db="EMBL/GenBank/DDBJ databases">
        <authorList>
            <person name="Gilroy R."/>
        </authorList>
    </citation>
    <scope>NUCLEOTIDE SEQUENCE</scope>
    <source>
        <strain evidence="2">ChiGjej1B1-1684</strain>
    </source>
</reference>
<protein>
    <submittedName>
        <fullName evidence="2">Uncharacterized protein</fullName>
    </submittedName>
</protein>